<gene>
    <name evidence="4" type="ORF">PVAP13_8KG252008</name>
</gene>
<comment type="similarity">
    <text evidence="1 3">Belongs to the UDP-glycosyltransferase family.</text>
</comment>
<evidence type="ECO:0000256" key="2">
    <source>
        <dbReference type="ARBA" id="ARBA00022679"/>
    </source>
</evidence>
<protein>
    <recommendedName>
        <fullName evidence="6">UDP-glycosyltransferases domain-containing protein</fullName>
    </recommendedName>
</protein>
<evidence type="ECO:0000313" key="4">
    <source>
        <dbReference type="EMBL" id="KAG2562399.1"/>
    </source>
</evidence>
<dbReference type="FunFam" id="3.40.50.2000:FF:000020">
    <property type="entry name" value="Glycosyltransferase"/>
    <property type="match status" value="1"/>
</dbReference>
<dbReference type="InterPro" id="IPR035595">
    <property type="entry name" value="UDP_glycos_trans_CS"/>
</dbReference>
<keyword evidence="3" id="KW-0328">Glycosyltransferase</keyword>
<sequence>MGNHSEAQLKEIAVGLERSGHRFLWVVRAPLGDNPEKAFGRDANPDLHGLLPDGFLERTSGRGIVIKIWAPQVDVLHHRATGAFVTHCGWNSLLEGITAGVPMLCWPQYAEQKMNKVFMVEEYGVGVEMVGWQQGLVTAEEVEAKVRLVMESEKGEQLRAQVMAHKEAADMAWKDGGSSRAAFGKFLVDVHAGPGASTPLNY</sequence>
<dbReference type="InterPro" id="IPR050481">
    <property type="entry name" value="UDP-glycosyltransf_plant"/>
</dbReference>
<dbReference type="InterPro" id="IPR002213">
    <property type="entry name" value="UDP_glucos_trans"/>
</dbReference>
<comment type="caution">
    <text evidence="4">The sequence shown here is derived from an EMBL/GenBank/DDBJ whole genome shotgun (WGS) entry which is preliminary data.</text>
</comment>
<reference evidence="4" key="1">
    <citation type="submission" date="2020-05" db="EMBL/GenBank/DDBJ databases">
        <title>WGS assembly of Panicum virgatum.</title>
        <authorList>
            <person name="Lovell J.T."/>
            <person name="Jenkins J."/>
            <person name="Shu S."/>
            <person name="Juenger T.E."/>
            <person name="Schmutz J."/>
        </authorList>
    </citation>
    <scope>NUCLEOTIDE SEQUENCE</scope>
    <source>
        <strain evidence="4">AP13</strain>
    </source>
</reference>
<dbReference type="GO" id="GO:0035251">
    <property type="term" value="F:UDP-glucosyltransferase activity"/>
    <property type="evidence" value="ECO:0007669"/>
    <property type="project" value="InterPro"/>
</dbReference>
<organism evidence="4 5">
    <name type="scientific">Panicum virgatum</name>
    <name type="common">Blackwell switchgrass</name>
    <dbReference type="NCBI Taxonomy" id="38727"/>
    <lineage>
        <taxon>Eukaryota</taxon>
        <taxon>Viridiplantae</taxon>
        <taxon>Streptophyta</taxon>
        <taxon>Embryophyta</taxon>
        <taxon>Tracheophyta</taxon>
        <taxon>Spermatophyta</taxon>
        <taxon>Magnoliopsida</taxon>
        <taxon>Liliopsida</taxon>
        <taxon>Poales</taxon>
        <taxon>Poaceae</taxon>
        <taxon>PACMAD clade</taxon>
        <taxon>Panicoideae</taxon>
        <taxon>Panicodae</taxon>
        <taxon>Paniceae</taxon>
        <taxon>Panicinae</taxon>
        <taxon>Panicum</taxon>
        <taxon>Panicum sect. Hiantes</taxon>
    </lineage>
</organism>
<evidence type="ECO:0000313" key="5">
    <source>
        <dbReference type="Proteomes" id="UP000823388"/>
    </source>
</evidence>
<name>A0A8T0PP74_PANVG</name>
<dbReference type="Pfam" id="PF00201">
    <property type="entry name" value="UDPGT"/>
    <property type="match status" value="1"/>
</dbReference>
<dbReference type="SUPFAM" id="SSF53756">
    <property type="entry name" value="UDP-Glycosyltransferase/glycogen phosphorylase"/>
    <property type="match status" value="1"/>
</dbReference>
<evidence type="ECO:0008006" key="6">
    <source>
        <dbReference type="Google" id="ProtNLM"/>
    </source>
</evidence>
<dbReference type="Proteomes" id="UP000823388">
    <property type="component" value="Chromosome 8K"/>
</dbReference>
<keyword evidence="2 3" id="KW-0808">Transferase</keyword>
<evidence type="ECO:0000256" key="1">
    <source>
        <dbReference type="ARBA" id="ARBA00009995"/>
    </source>
</evidence>
<evidence type="ECO:0000256" key="3">
    <source>
        <dbReference type="RuleBase" id="RU003718"/>
    </source>
</evidence>
<dbReference type="EMBL" id="CM029051">
    <property type="protein sequence ID" value="KAG2562399.1"/>
    <property type="molecule type" value="Genomic_DNA"/>
</dbReference>
<dbReference type="AlphaFoldDB" id="A0A8T0PP74"/>
<dbReference type="PANTHER" id="PTHR48048">
    <property type="entry name" value="GLYCOSYLTRANSFERASE"/>
    <property type="match status" value="1"/>
</dbReference>
<keyword evidence="5" id="KW-1185">Reference proteome</keyword>
<dbReference type="PANTHER" id="PTHR48048:SF14">
    <property type="entry name" value="GLYCOSYLTRANSFERASE"/>
    <property type="match status" value="1"/>
</dbReference>
<proteinExistence type="inferred from homology"/>
<dbReference type="Gene3D" id="3.40.50.2000">
    <property type="entry name" value="Glycogen Phosphorylase B"/>
    <property type="match status" value="1"/>
</dbReference>
<dbReference type="CDD" id="cd03784">
    <property type="entry name" value="GT1_Gtf-like"/>
    <property type="match status" value="1"/>
</dbReference>
<accession>A0A8T0PP74</accession>
<dbReference type="PROSITE" id="PS00375">
    <property type="entry name" value="UDPGT"/>
    <property type="match status" value="1"/>
</dbReference>